<evidence type="ECO:0000313" key="6">
    <source>
        <dbReference type="EMBL" id="RLL42898.1"/>
    </source>
</evidence>
<dbReference type="PANTHER" id="PTHR11717">
    <property type="entry name" value="LOW MOLECULAR WEIGHT PROTEIN TYROSINE PHOSPHATASE"/>
    <property type="match status" value="1"/>
</dbReference>
<dbReference type="InterPro" id="IPR017867">
    <property type="entry name" value="Tyr_phospatase_low_mol_wt"/>
</dbReference>
<accession>A0A498DFW9</accession>
<organism evidence="6 7">
    <name type="scientific">Oceanobacillus piezotolerans</name>
    <dbReference type="NCBI Taxonomy" id="2448030"/>
    <lineage>
        <taxon>Bacteria</taxon>
        <taxon>Bacillati</taxon>
        <taxon>Bacillota</taxon>
        <taxon>Bacilli</taxon>
        <taxon>Bacillales</taxon>
        <taxon>Bacillaceae</taxon>
        <taxon>Oceanobacillus</taxon>
    </lineage>
</organism>
<name>A0A498DFW9_9BACI</name>
<dbReference type="SMART" id="SM00226">
    <property type="entry name" value="LMWPc"/>
    <property type="match status" value="1"/>
</dbReference>
<protein>
    <submittedName>
        <fullName evidence="6">Low molecular weight protein arginine phosphatase</fullName>
    </submittedName>
</protein>
<evidence type="ECO:0000256" key="3">
    <source>
        <dbReference type="ARBA" id="ARBA00022912"/>
    </source>
</evidence>
<keyword evidence="3" id="KW-0904">Protein phosphatase</keyword>
<comment type="caution">
    <text evidence="6">The sequence shown here is derived from an EMBL/GenBank/DDBJ whole genome shotgun (WGS) entry which is preliminary data.</text>
</comment>
<keyword evidence="7" id="KW-1185">Reference proteome</keyword>
<dbReference type="AlphaFoldDB" id="A0A498DFW9"/>
<comment type="similarity">
    <text evidence="1">Belongs to the low molecular weight phosphotyrosine protein phosphatase family.</text>
</comment>
<dbReference type="PRINTS" id="PR00719">
    <property type="entry name" value="LMWPTPASE"/>
</dbReference>
<dbReference type="Proteomes" id="UP000270219">
    <property type="component" value="Unassembled WGS sequence"/>
</dbReference>
<feature type="active site" description="Nucleophile" evidence="4">
    <location>
        <position position="13"/>
    </location>
</feature>
<dbReference type="InterPro" id="IPR050438">
    <property type="entry name" value="LMW_PTPase"/>
</dbReference>
<dbReference type="EMBL" id="RCHR01000005">
    <property type="protein sequence ID" value="RLL42898.1"/>
    <property type="molecule type" value="Genomic_DNA"/>
</dbReference>
<keyword evidence="2" id="KW-0378">Hydrolase</keyword>
<feature type="active site" description="Proton donor" evidence="4">
    <location>
        <position position="114"/>
    </location>
</feature>
<dbReference type="GO" id="GO:0004725">
    <property type="term" value="F:protein tyrosine phosphatase activity"/>
    <property type="evidence" value="ECO:0007669"/>
    <property type="project" value="InterPro"/>
</dbReference>
<dbReference type="Gene3D" id="3.40.50.2300">
    <property type="match status" value="1"/>
</dbReference>
<evidence type="ECO:0000256" key="2">
    <source>
        <dbReference type="ARBA" id="ARBA00022801"/>
    </source>
</evidence>
<dbReference type="InterPro" id="IPR023485">
    <property type="entry name" value="Ptyr_pPase"/>
</dbReference>
<evidence type="ECO:0000256" key="1">
    <source>
        <dbReference type="ARBA" id="ARBA00011063"/>
    </source>
</evidence>
<dbReference type="CDD" id="cd16344">
    <property type="entry name" value="LMWPAP"/>
    <property type="match status" value="1"/>
</dbReference>
<dbReference type="SUPFAM" id="SSF52788">
    <property type="entry name" value="Phosphotyrosine protein phosphatases I"/>
    <property type="match status" value="1"/>
</dbReference>
<gene>
    <name evidence="6" type="ORF">D8M04_15230</name>
</gene>
<evidence type="ECO:0000313" key="7">
    <source>
        <dbReference type="Proteomes" id="UP000270219"/>
    </source>
</evidence>
<dbReference type="Pfam" id="PF01451">
    <property type="entry name" value="LMWPc"/>
    <property type="match status" value="1"/>
</dbReference>
<dbReference type="OrthoDB" id="9784339at2"/>
<reference evidence="6 7" key="1">
    <citation type="submission" date="2018-10" db="EMBL/GenBank/DDBJ databases">
        <title>Oceanobacillus sp. YLB-02 draft genome.</title>
        <authorList>
            <person name="Yu L."/>
        </authorList>
    </citation>
    <scope>NUCLEOTIDE SEQUENCE [LARGE SCALE GENOMIC DNA]</scope>
    <source>
        <strain evidence="6 7">YLB-02</strain>
    </source>
</reference>
<evidence type="ECO:0000259" key="5">
    <source>
        <dbReference type="SMART" id="SM00226"/>
    </source>
</evidence>
<feature type="domain" description="Phosphotyrosine protein phosphatase I" evidence="5">
    <location>
        <begin position="1"/>
        <end position="133"/>
    </location>
</feature>
<proteinExistence type="inferred from homology"/>
<dbReference type="RefSeq" id="WP_121524265.1">
    <property type="nucleotide sequence ID" value="NZ_RCHR01000005.1"/>
</dbReference>
<sequence length="200" mass="23232">MKILFVCTGNTCRSPMAEALLKHKYPKAEVKSAGIYAGMNQQANDKTILVLKNRQINLNHQTRPVTEELLNWADLVLTMTSGHKRSLILEYPNHQEKYMTLKEYVVDADKKVWDELKKAYADLEEKRIQFIANHPEKNEPRLRELLEAHLRQDLLYIRSLEANLINYDISDPFGGDLKTYEATLSELEGYIDQLIKKLNE</sequence>
<dbReference type="InterPro" id="IPR036196">
    <property type="entry name" value="Ptyr_pPase_sf"/>
</dbReference>
<dbReference type="PANTHER" id="PTHR11717:SF31">
    <property type="entry name" value="LOW MOLECULAR WEIGHT PROTEIN-TYROSINE-PHOSPHATASE ETP-RELATED"/>
    <property type="match status" value="1"/>
</dbReference>
<feature type="active site" description="Nucleophile" evidence="4">
    <location>
        <position position="7"/>
    </location>
</feature>
<evidence type="ECO:0000256" key="4">
    <source>
        <dbReference type="PIRSR" id="PIRSR617867-1"/>
    </source>
</evidence>